<feature type="signal peptide" evidence="1">
    <location>
        <begin position="1"/>
        <end position="32"/>
    </location>
</feature>
<evidence type="ECO:0000256" key="1">
    <source>
        <dbReference type="SAM" id="SignalP"/>
    </source>
</evidence>
<name>A0A8X7Y1U8_POPTO</name>
<reference evidence="2" key="1">
    <citation type="journal article" date="2020" name="bioRxiv">
        <title>Hybrid origin of Populus tomentosa Carr. identified through genome sequencing and phylogenomic analysis.</title>
        <authorList>
            <person name="An X."/>
            <person name="Gao K."/>
            <person name="Chen Z."/>
            <person name="Li J."/>
            <person name="Yang X."/>
            <person name="Yang X."/>
            <person name="Zhou J."/>
            <person name="Guo T."/>
            <person name="Zhao T."/>
            <person name="Huang S."/>
            <person name="Miao D."/>
            <person name="Khan W.U."/>
            <person name="Rao P."/>
            <person name="Ye M."/>
            <person name="Lei B."/>
            <person name="Liao W."/>
            <person name="Wang J."/>
            <person name="Ji L."/>
            <person name="Li Y."/>
            <person name="Guo B."/>
            <person name="Mustafa N.S."/>
            <person name="Li S."/>
            <person name="Yun Q."/>
            <person name="Keller S.R."/>
            <person name="Mao J."/>
            <person name="Zhang R."/>
            <person name="Strauss S.H."/>
        </authorList>
    </citation>
    <scope>NUCLEOTIDE SEQUENCE</scope>
    <source>
        <strain evidence="2">GM15</strain>
        <tissue evidence="2">Leaf</tissue>
    </source>
</reference>
<sequence length="76" mass="8423">MLATYICKMKAFLLACILLAAIVFSPLSTCTARELAERDESGSNNPHKPVFGCGRGKRYCVPKTPPPCRTLYKRNC</sequence>
<gene>
    <name evidence="2" type="ORF">POTOM_055225</name>
</gene>
<dbReference type="Proteomes" id="UP000886885">
    <property type="component" value="Chromosome 17D"/>
</dbReference>
<protein>
    <submittedName>
        <fullName evidence="2">Uncharacterized protein</fullName>
    </submittedName>
</protein>
<feature type="chain" id="PRO_5036453341" evidence="1">
    <location>
        <begin position="33"/>
        <end position="76"/>
    </location>
</feature>
<organism evidence="2 3">
    <name type="scientific">Populus tomentosa</name>
    <name type="common">Chinese white poplar</name>
    <dbReference type="NCBI Taxonomy" id="118781"/>
    <lineage>
        <taxon>Eukaryota</taxon>
        <taxon>Viridiplantae</taxon>
        <taxon>Streptophyta</taxon>
        <taxon>Embryophyta</taxon>
        <taxon>Tracheophyta</taxon>
        <taxon>Spermatophyta</taxon>
        <taxon>Magnoliopsida</taxon>
        <taxon>eudicotyledons</taxon>
        <taxon>Gunneridae</taxon>
        <taxon>Pentapetalae</taxon>
        <taxon>rosids</taxon>
        <taxon>fabids</taxon>
        <taxon>Malpighiales</taxon>
        <taxon>Salicaceae</taxon>
        <taxon>Saliceae</taxon>
        <taxon>Populus</taxon>
    </lineage>
</organism>
<dbReference type="OrthoDB" id="848457at2759"/>
<dbReference type="AlphaFoldDB" id="A0A8X7Y1U8"/>
<evidence type="ECO:0000313" key="3">
    <source>
        <dbReference type="Proteomes" id="UP000886885"/>
    </source>
</evidence>
<proteinExistence type="predicted"/>
<dbReference type="EMBL" id="JAAWWB010000034">
    <property type="protein sequence ID" value="KAG6741945.1"/>
    <property type="molecule type" value="Genomic_DNA"/>
</dbReference>
<comment type="caution">
    <text evidence="2">The sequence shown here is derived from an EMBL/GenBank/DDBJ whole genome shotgun (WGS) entry which is preliminary data.</text>
</comment>
<keyword evidence="3" id="KW-1185">Reference proteome</keyword>
<evidence type="ECO:0000313" key="2">
    <source>
        <dbReference type="EMBL" id="KAG6741945.1"/>
    </source>
</evidence>
<accession>A0A8X7Y1U8</accession>
<keyword evidence="1" id="KW-0732">Signal</keyword>